<dbReference type="RefSeq" id="WP_063378227.1">
    <property type="nucleotide sequence ID" value="NZ_AUXT01000184.1"/>
</dbReference>
<feature type="transmembrane region" description="Helical" evidence="1">
    <location>
        <begin position="20"/>
        <end position="46"/>
    </location>
</feature>
<proteinExistence type="predicted"/>
<comment type="caution">
    <text evidence="2">The sequence shown here is derived from an EMBL/GenBank/DDBJ whole genome shotgun (WGS) entry which is preliminary data.</text>
</comment>
<name>A0A167A0A3_9GAMM</name>
<evidence type="ECO:0008006" key="4">
    <source>
        <dbReference type="Google" id="ProtNLM"/>
    </source>
</evidence>
<dbReference type="Proteomes" id="UP000076587">
    <property type="component" value="Unassembled WGS sequence"/>
</dbReference>
<sequence length="144" mass="16436">MIPSPLDALNDVLPPEQVAWWPLSLPTWALILLCVLLLIGLAVFTYRRWQFGAAKREAIELSVQYQADPLALHSVLKRLTKHYYGNNLAAQSSANWCKTLNRLTKTNFQEQDIVSLYNPNSSSELLPKLLEAIKTYKIKERLDV</sequence>
<dbReference type="Pfam" id="PF14316">
    <property type="entry name" value="DUF4381"/>
    <property type="match status" value="1"/>
</dbReference>
<evidence type="ECO:0000256" key="1">
    <source>
        <dbReference type="SAM" id="Phobius"/>
    </source>
</evidence>
<evidence type="ECO:0000313" key="2">
    <source>
        <dbReference type="EMBL" id="KZN44856.1"/>
    </source>
</evidence>
<evidence type="ECO:0000313" key="3">
    <source>
        <dbReference type="Proteomes" id="UP000076587"/>
    </source>
</evidence>
<dbReference type="InterPro" id="IPR025489">
    <property type="entry name" value="DUF4381"/>
</dbReference>
<accession>A0A167A0A3</accession>
<reference evidence="2 3" key="1">
    <citation type="submission" date="2013-07" db="EMBL/GenBank/DDBJ databases">
        <title>Comparative Genomic and Metabolomic Analysis of Twelve Strains of Pseudoalteromonas luteoviolacea.</title>
        <authorList>
            <person name="Vynne N.G."/>
            <person name="Mansson M."/>
            <person name="Gram L."/>
        </authorList>
    </citation>
    <scope>NUCLEOTIDE SEQUENCE [LARGE SCALE GENOMIC DNA]</scope>
    <source>
        <strain evidence="2 3">NCIMB 1942</strain>
    </source>
</reference>
<gene>
    <name evidence="2" type="ORF">N482_15370</name>
</gene>
<dbReference type="EMBL" id="AUXT01000184">
    <property type="protein sequence ID" value="KZN44856.1"/>
    <property type="molecule type" value="Genomic_DNA"/>
</dbReference>
<keyword evidence="1" id="KW-0472">Membrane</keyword>
<organism evidence="2 3">
    <name type="scientific">Pseudoalteromonas luteoviolacea NCIMB 1942</name>
    <dbReference type="NCBI Taxonomy" id="1365253"/>
    <lineage>
        <taxon>Bacteria</taxon>
        <taxon>Pseudomonadati</taxon>
        <taxon>Pseudomonadota</taxon>
        <taxon>Gammaproteobacteria</taxon>
        <taxon>Alteromonadales</taxon>
        <taxon>Pseudoalteromonadaceae</taxon>
        <taxon>Pseudoalteromonas</taxon>
    </lineage>
</organism>
<dbReference type="PATRIC" id="fig|1365253.3.peg.3801"/>
<protein>
    <recommendedName>
        <fullName evidence="4">DUF4381 domain-containing protein</fullName>
    </recommendedName>
</protein>
<keyword evidence="1" id="KW-1133">Transmembrane helix</keyword>
<dbReference type="AlphaFoldDB" id="A0A167A0A3"/>
<keyword evidence="1" id="KW-0812">Transmembrane</keyword>
<dbReference type="OrthoDB" id="6402252at2"/>